<comment type="caution">
    <text evidence="2">The sequence shown here is derived from an EMBL/GenBank/DDBJ whole genome shotgun (WGS) entry which is preliminary data.</text>
</comment>
<feature type="region of interest" description="Disordered" evidence="1">
    <location>
        <begin position="1"/>
        <end position="20"/>
    </location>
</feature>
<name>A0A392V889_9FABA</name>
<evidence type="ECO:0000313" key="3">
    <source>
        <dbReference type="Proteomes" id="UP000265520"/>
    </source>
</evidence>
<sequence length="41" mass="4362">SLRCYTAAVTPKSPSLNPVVSPPFPSPDELLKSSVFSSVKK</sequence>
<protein>
    <submittedName>
        <fullName evidence="2">Uncharacterized protein</fullName>
    </submittedName>
</protein>
<accession>A0A392V889</accession>
<evidence type="ECO:0000313" key="2">
    <source>
        <dbReference type="EMBL" id="MCI84516.1"/>
    </source>
</evidence>
<dbReference type="AlphaFoldDB" id="A0A392V889"/>
<organism evidence="2 3">
    <name type="scientific">Trifolium medium</name>
    <dbReference type="NCBI Taxonomy" id="97028"/>
    <lineage>
        <taxon>Eukaryota</taxon>
        <taxon>Viridiplantae</taxon>
        <taxon>Streptophyta</taxon>
        <taxon>Embryophyta</taxon>
        <taxon>Tracheophyta</taxon>
        <taxon>Spermatophyta</taxon>
        <taxon>Magnoliopsida</taxon>
        <taxon>eudicotyledons</taxon>
        <taxon>Gunneridae</taxon>
        <taxon>Pentapetalae</taxon>
        <taxon>rosids</taxon>
        <taxon>fabids</taxon>
        <taxon>Fabales</taxon>
        <taxon>Fabaceae</taxon>
        <taxon>Papilionoideae</taxon>
        <taxon>50 kb inversion clade</taxon>
        <taxon>NPAAA clade</taxon>
        <taxon>Hologalegina</taxon>
        <taxon>IRL clade</taxon>
        <taxon>Trifolieae</taxon>
        <taxon>Trifolium</taxon>
    </lineage>
</organism>
<reference evidence="2 3" key="1">
    <citation type="journal article" date="2018" name="Front. Plant Sci.">
        <title>Red Clover (Trifolium pratense) and Zigzag Clover (T. medium) - A Picture of Genomic Similarities and Differences.</title>
        <authorList>
            <person name="Dluhosova J."/>
            <person name="Istvanek J."/>
            <person name="Nedelnik J."/>
            <person name="Repkova J."/>
        </authorList>
    </citation>
    <scope>NUCLEOTIDE SEQUENCE [LARGE SCALE GENOMIC DNA]</scope>
    <source>
        <strain evidence="3">cv. 10/8</strain>
        <tissue evidence="2">Leaf</tissue>
    </source>
</reference>
<evidence type="ECO:0000256" key="1">
    <source>
        <dbReference type="SAM" id="MobiDB-lite"/>
    </source>
</evidence>
<proteinExistence type="predicted"/>
<feature type="non-terminal residue" evidence="2">
    <location>
        <position position="1"/>
    </location>
</feature>
<keyword evidence="3" id="KW-1185">Reference proteome</keyword>
<dbReference type="Proteomes" id="UP000265520">
    <property type="component" value="Unassembled WGS sequence"/>
</dbReference>
<dbReference type="EMBL" id="LXQA011092933">
    <property type="protein sequence ID" value="MCI84516.1"/>
    <property type="molecule type" value="Genomic_DNA"/>
</dbReference>